<evidence type="ECO:0008006" key="5">
    <source>
        <dbReference type="Google" id="ProtNLM"/>
    </source>
</evidence>
<sequence>MGIVIRYGTTTLAALGMALSISACSQTVEGHPTASHTETVPVVEAGTPTPTPASVPAPPTGDVPQPRRELTVAELVPAIVANATAYWSEHGEKFPLPGVVADVNANPCPWHDDMAAMCDGVVYYDSTAVEGLRRDSGDLAVAEVFGHEVGHAVEHYAGRDQVDHTTLEARADCASGAFIAARFTQVTEDRATEVFNQTEMFGTDGIPTRAFRAGFEAARNNADVVDVCTTYTTRGR</sequence>
<evidence type="ECO:0000313" key="4">
    <source>
        <dbReference type="Proteomes" id="UP001564760"/>
    </source>
</evidence>
<dbReference type="PROSITE" id="PS51257">
    <property type="entry name" value="PROKAR_LIPOPROTEIN"/>
    <property type="match status" value="1"/>
</dbReference>
<reference evidence="3 4" key="1">
    <citation type="submission" date="2024-08" db="EMBL/GenBank/DDBJ databases">
        <title>Mycobacterium servetensis sp. nov., a novel rapid-growing mycobacterial species recovered from a human patient in Zaragoza, Spain.</title>
        <authorList>
            <person name="Tristancho-Baro A.I."/>
            <person name="Buenestado-Serrano S."/>
            <person name="Garcia De Viedma D."/>
            <person name="Milagro-Beamonte A."/>
            <person name="Burillo N."/>
            <person name="Sanz S."/>
            <person name="Lopez-Calleja A.I."/>
            <person name="Penas-Utrilla D."/>
            <person name="Guardingo M."/>
            <person name="Garcia M.J."/>
            <person name="Vinuelas-Bayon J."/>
        </authorList>
    </citation>
    <scope>NUCLEOTIDE SEQUENCE [LARGE SCALE GENOMIC DNA]</scope>
    <source>
        <strain evidence="4">HUMS_12744610</strain>
    </source>
</reference>
<organism evidence="3 4">
    <name type="scientific">Mycobacterium servetii</name>
    <dbReference type="NCBI Taxonomy" id="3237418"/>
    <lineage>
        <taxon>Bacteria</taxon>
        <taxon>Bacillati</taxon>
        <taxon>Actinomycetota</taxon>
        <taxon>Actinomycetes</taxon>
        <taxon>Mycobacteriales</taxon>
        <taxon>Mycobacteriaceae</taxon>
        <taxon>Mycobacterium</taxon>
    </lineage>
</organism>
<protein>
    <recommendedName>
        <fullName evidence="5">Metalloprotease</fullName>
    </recommendedName>
</protein>
<evidence type="ECO:0000256" key="1">
    <source>
        <dbReference type="SAM" id="MobiDB-lite"/>
    </source>
</evidence>
<evidence type="ECO:0000256" key="2">
    <source>
        <dbReference type="SAM" id="SignalP"/>
    </source>
</evidence>
<evidence type="ECO:0000313" key="3">
    <source>
        <dbReference type="EMBL" id="MEY8013935.1"/>
    </source>
</evidence>
<gene>
    <name evidence="3" type="ORF">AB8998_02115</name>
</gene>
<feature type="region of interest" description="Disordered" evidence="1">
    <location>
        <begin position="45"/>
        <end position="64"/>
    </location>
</feature>
<feature type="chain" id="PRO_5047026575" description="Metalloprotease" evidence="2">
    <location>
        <begin position="26"/>
        <end position="236"/>
    </location>
</feature>
<keyword evidence="2" id="KW-0732">Signal</keyword>
<comment type="caution">
    <text evidence="3">The sequence shown here is derived from an EMBL/GenBank/DDBJ whole genome shotgun (WGS) entry which is preliminary data.</text>
</comment>
<accession>A0ABV4BY36</accession>
<name>A0ABV4BY36_9MYCO</name>
<feature type="signal peptide" evidence="2">
    <location>
        <begin position="1"/>
        <end position="25"/>
    </location>
</feature>
<proteinExistence type="predicted"/>
<dbReference type="Proteomes" id="UP001564760">
    <property type="component" value="Unassembled WGS sequence"/>
</dbReference>
<feature type="compositionally biased region" description="Pro residues" evidence="1">
    <location>
        <begin position="49"/>
        <end position="61"/>
    </location>
</feature>
<dbReference type="RefSeq" id="WP_369736594.1">
    <property type="nucleotide sequence ID" value="NZ_JBGEDP010000001.1"/>
</dbReference>
<keyword evidence="4" id="KW-1185">Reference proteome</keyword>
<dbReference type="EMBL" id="JBGEDP010000001">
    <property type="protein sequence ID" value="MEY8013935.1"/>
    <property type="molecule type" value="Genomic_DNA"/>
</dbReference>